<dbReference type="AlphaFoldDB" id="G0MYA5"/>
<accession>G0MYA5</accession>
<dbReference type="EMBL" id="GL379820">
    <property type="protein sequence ID" value="EGT47506.1"/>
    <property type="molecule type" value="Genomic_DNA"/>
</dbReference>
<name>G0MYA5_CAEBE</name>
<evidence type="ECO:0000313" key="1">
    <source>
        <dbReference type="EMBL" id="EGT47506.1"/>
    </source>
</evidence>
<evidence type="ECO:0000313" key="2">
    <source>
        <dbReference type="Proteomes" id="UP000008068"/>
    </source>
</evidence>
<keyword evidence="2" id="KW-1185">Reference proteome</keyword>
<sequence length="150" mass="17606">MGTVPPAESPLFLVHEKMWNVFQSVPIEERLRQVRCFIIHMKIPRAIMHRICRLPSRDESRNVTFVEFRDFLEGKKRMKECHEAKVFTTYLNMKYSPKAVVAYVKKFKFDANYFKNFKEGVPQNAKCPSEGVLGASCTCHHSYIKVKKFL</sequence>
<gene>
    <name evidence="1" type="ORF">CAEBREN_17395</name>
</gene>
<protein>
    <submittedName>
        <fullName evidence="1">Uncharacterized protein</fullName>
    </submittedName>
</protein>
<dbReference type="InParanoid" id="G0MYA5"/>
<organism evidence="2">
    <name type="scientific">Caenorhabditis brenneri</name>
    <name type="common">Nematode worm</name>
    <dbReference type="NCBI Taxonomy" id="135651"/>
    <lineage>
        <taxon>Eukaryota</taxon>
        <taxon>Metazoa</taxon>
        <taxon>Ecdysozoa</taxon>
        <taxon>Nematoda</taxon>
        <taxon>Chromadorea</taxon>
        <taxon>Rhabditida</taxon>
        <taxon>Rhabditina</taxon>
        <taxon>Rhabditomorpha</taxon>
        <taxon>Rhabditoidea</taxon>
        <taxon>Rhabditidae</taxon>
        <taxon>Peloderinae</taxon>
        <taxon>Caenorhabditis</taxon>
    </lineage>
</organism>
<reference evidence="2" key="1">
    <citation type="submission" date="2011-07" db="EMBL/GenBank/DDBJ databases">
        <authorList>
            <consortium name="Caenorhabditis brenneri Sequencing and Analysis Consortium"/>
            <person name="Wilson R.K."/>
        </authorList>
    </citation>
    <scope>NUCLEOTIDE SEQUENCE [LARGE SCALE GENOMIC DNA]</scope>
    <source>
        <strain evidence="2">PB2801</strain>
    </source>
</reference>
<proteinExistence type="predicted"/>
<dbReference type="Proteomes" id="UP000008068">
    <property type="component" value="Unassembled WGS sequence"/>
</dbReference>
<dbReference type="HOGENOM" id="CLU_1742190_0_0_1"/>